<dbReference type="InterPro" id="IPR002347">
    <property type="entry name" value="SDR_fam"/>
</dbReference>
<dbReference type="SUPFAM" id="SSF51735">
    <property type="entry name" value="NAD(P)-binding Rossmann-fold domains"/>
    <property type="match status" value="1"/>
</dbReference>
<keyword evidence="4" id="KW-1185">Reference proteome</keyword>
<dbReference type="Proteomes" id="UP000326202">
    <property type="component" value="Chromosome"/>
</dbReference>
<dbReference type="PRINTS" id="PR00080">
    <property type="entry name" value="SDRFAMILY"/>
</dbReference>
<organism evidence="3 4">
    <name type="scientific">Hypericibacter terrae</name>
    <dbReference type="NCBI Taxonomy" id="2602015"/>
    <lineage>
        <taxon>Bacteria</taxon>
        <taxon>Pseudomonadati</taxon>
        <taxon>Pseudomonadota</taxon>
        <taxon>Alphaproteobacteria</taxon>
        <taxon>Rhodospirillales</taxon>
        <taxon>Dongiaceae</taxon>
        <taxon>Hypericibacter</taxon>
    </lineage>
</organism>
<evidence type="ECO:0000256" key="1">
    <source>
        <dbReference type="ARBA" id="ARBA00006484"/>
    </source>
</evidence>
<dbReference type="EMBL" id="CP042906">
    <property type="protein sequence ID" value="QEX17750.1"/>
    <property type="molecule type" value="Genomic_DNA"/>
</dbReference>
<accession>A0A5J6MNW3</accession>
<gene>
    <name evidence="3" type="ORF">FRZ44_30530</name>
</gene>
<dbReference type="InterPro" id="IPR020904">
    <property type="entry name" value="Sc_DH/Rdtase_CS"/>
</dbReference>
<dbReference type="Pfam" id="PF13561">
    <property type="entry name" value="adh_short_C2"/>
    <property type="match status" value="1"/>
</dbReference>
<sequence>MGERLKGKRIIITGAATGIGKEAVKQFVAEGAKVVIGDINEKDASATAKEIGANVHFIRCDVTSEDSVKALIDDGAKWLGGLDVLCNNAGLQHSGKVTEFDAKHWDALMAVNVRAHFFASKYAVAHMRKAGGGSIINTASLAGQRGGPGMTAYSASKGAVIAFTTSLAMELAPDKIRVNVICPGWVDTPFNNPAIAFMGGREAQDRAVKGMVPLGRQGVPSEIAPMFVYLASNESSYMTAQAITIDGGVYN</sequence>
<reference evidence="3 4" key="1">
    <citation type="submission" date="2019-08" db="EMBL/GenBank/DDBJ databases">
        <title>Hyperibacter terrae gen. nov., sp. nov. and Hyperibacter viscosus sp. nov., two new members in the family Rhodospirillaceae isolated from the rhizosphere of Hypericum perforatum.</title>
        <authorList>
            <person name="Noviana Z."/>
        </authorList>
    </citation>
    <scope>NUCLEOTIDE SEQUENCE [LARGE SCALE GENOMIC DNA]</scope>
    <source>
        <strain evidence="3 4">R5913</strain>
    </source>
</reference>
<dbReference type="PANTHER" id="PTHR24321">
    <property type="entry name" value="DEHYDROGENASES, SHORT CHAIN"/>
    <property type="match status" value="1"/>
</dbReference>
<dbReference type="GO" id="GO:0016491">
    <property type="term" value="F:oxidoreductase activity"/>
    <property type="evidence" value="ECO:0007669"/>
    <property type="project" value="UniProtKB-KW"/>
</dbReference>
<dbReference type="NCBIfam" id="NF005559">
    <property type="entry name" value="PRK07231.1"/>
    <property type="match status" value="1"/>
</dbReference>
<dbReference type="OrthoDB" id="4690547at2"/>
<keyword evidence="2" id="KW-0560">Oxidoreductase</keyword>
<evidence type="ECO:0000256" key="2">
    <source>
        <dbReference type="ARBA" id="ARBA00023002"/>
    </source>
</evidence>
<dbReference type="FunFam" id="3.40.50.720:FF:000084">
    <property type="entry name" value="Short-chain dehydrogenase reductase"/>
    <property type="match status" value="1"/>
</dbReference>
<dbReference type="Gene3D" id="3.40.50.720">
    <property type="entry name" value="NAD(P)-binding Rossmann-like Domain"/>
    <property type="match status" value="1"/>
</dbReference>
<dbReference type="PRINTS" id="PR00081">
    <property type="entry name" value="GDHRDH"/>
</dbReference>
<dbReference type="CDD" id="cd05233">
    <property type="entry name" value="SDR_c"/>
    <property type="match status" value="1"/>
</dbReference>
<evidence type="ECO:0000313" key="3">
    <source>
        <dbReference type="EMBL" id="QEX17750.1"/>
    </source>
</evidence>
<dbReference type="RefSeq" id="WP_151177977.1">
    <property type="nucleotide sequence ID" value="NZ_CP042906.1"/>
</dbReference>
<protein>
    <submittedName>
        <fullName evidence="3">Short-chain dehydrogenase</fullName>
    </submittedName>
</protein>
<dbReference type="InterPro" id="IPR036291">
    <property type="entry name" value="NAD(P)-bd_dom_sf"/>
</dbReference>
<dbReference type="AlphaFoldDB" id="A0A5J6MNW3"/>
<name>A0A5J6MNW3_9PROT</name>
<evidence type="ECO:0000313" key="4">
    <source>
        <dbReference type="Proteomes" id="UP000326202"/>
    </source>
</evidence>
<comment type="similarity">
    <text evidence="1">Belongs to the short-chain dehydrogenases/reductases (SDR) family.</text>
</comment>
<dbReference type="PANTHER" id="PTHR24321:SF8">
    <property type="entry name" value="ESTRADIOL 17-BETA-DEHYDROGENASE 8-RELATED"/>
    <property type="match status" value="1"/>
</dbReference>
<proteinExistence type="inferred from homology"/>
<dbReference type="PROSITE" id="PS00061">
    <property type="entry name" value="ADH_SHORT"/>
    <property type="match status" value="1"/>
</dbReference>
<dbReference type="KEGG" id="htq:FRZ44_30530"/>